<dbReference type="RefSeq" id="WP_158426046.1">
    <property type="nucleotide sequence ID" value="NZ_JAOQJQ010000007.1"/>
</dbReference>
<evidence type="ECO:0000313" key="8">
    <source>
        <dbReference type="EMBL" id="MCU6763400.1"/>
    </source>
</evidence>
<dbReference type="PANTHER" id="PTHR43385:SF1">
    <property type="entry name" value="RIBOFLAVIN TRANSPORTER RIBJ"/>
    <property type="match status" value="1"/>
</dbReference>
<evidence type="ECO:0000256" key="1">
    <source>
        <dbReference type="ARBA" id="ARBA00004651"/>
    </source>
</evidence>
<feature type="transmembrane region" description="Helical" evidence="6">
    <location>
        <begin position="84"/>
        <end position="100"/>
    </location>
</feature>
<proteinExistence type="predicted"/>
<keyword evidence="5 6" id="KW-0472">Membrane</keyword>
<gene>
    <name evidence="8" type="ORF">OCV88_13885</name>
</gene>
<dbReference type="PROSITE" id="PS50850">
    <property type="entry name" value="MFS"/>
    <property type="match status" value="1"/>
</dbReference>
<comment type="subcellular location">
    <subcellularLocation>
        <location evidence="1">Cell membrane</location>
        <topology evidence="1">Multi-pass membrane protein</topology>
    </subcellularLocation>
</comment>
<name>A0ABT2TMF4_9FIRM</name>
<feature type="transmembrane region" description="Helical" evidence="6">
    <location>
        <begin position="275"/>
        <end position="294"/>
    </location>
</feature>
<evidence type="ECO:0000256" key="3">
    <source>
        <dbReference type="ARBA" id="ARBA00022692"/>
    </source>
</evidence>
<evidence type="ECO:0000259" key="7">
    <source>
        <dbReference type="PROSITE" id="PS50850"/>
    </source>
</evidence>
<comment type="caution">
    <text evidence="8">The sequence shown here is derived from an EMBL/GenBank/DDBJ whole genome shotgun (WGS) entry which is preliminary data.</text>
</comment>
<feature type="transmembrane region" description="Helical" evidence="6">
    <location>
        <begin position="53"/>
        <end position="72"/>
    </location>
</feature>
<keyword evidence="2" id="KW-0813">Transport</keyword>
<organism evidence="8 9">
    <name type="scientific">Brotonthovivens ammoniilytica</name>
    <dbReference type="NCBI Taxonomy" id="2981725"/>
    <lineage>
        <taxon>Bacteria</taxon>
        <taxon>Bacillati</taxon>
        <taxon>Bacillota</taxon>
        <taxon>Clostridia</taxon>
        <taxon>Lachnospirales</taxon>
        <taxon>Lachnospiraceae</taxon>
        <taxon>Brotonthovivens</taxon>
    </lineage>
</organism>
<feature type="domain" description="Major facilitator superfamily (MFS) profile" evidence="7">
    <location>
        <begin position="18"/>
        <end position="415"/>
    </location>
</feature>
<feature type="transmembrane region" description="Helical" evidence="6">
    <location>
        <begin position="306"/>
        <end position="339"/>
    </location>
</feature>
<feature type="transmembrane region" description="Helical" evidence="6">
    <location>
        <begin position="393"/>
        <end position="410"/>
    </location>
</feature>
<keyword evidence="9" id="KW-1185">Reference proteome</keyword>
<dbReference type="InterPro" id="IPR011701">
    <property type="entry name" value="MFS"/>
</dbReference>
<dbReference type="InterPro" id="IPR036259">
    <property type="entry name" value="MFS_trans_sf"/>
</dbReference>
<feature type="transmembrane region" description="Helical" evidence="6">
    <location>
        <begin position="142"/>
        <end position="164"/>
    </location>
</feature>
<keyword evidence="3 6" id="KW-0812">Transmembrane</keyword>
<dbReference type="InterPro" id="IPR020846">
    <property type="entry name" value="MFS_dom"/>
</dbReference>
<dbReference type="EMBL" id="JAOQJQ010000007">
    <property type="protein sequence ID" value="MCU6763400.1"/>
    <property type="molecule type" value="Genomic_DNA"/>
</dbReference>
<dbReference type="InterPro" id="IPR052983">
    <property type="entry name" value="MFS_Riboflavin_Transporter"/>
</dbReference>
<reference evidence="8 9" key="1">
    <citation type="journal article" date="2021" name="ISME Commun">
        <title>Automated analysis of genomic sequences facilitates high-throughput and comprehensive description of bacteria.</title>
        <authorList>
            <person name="Hitch T.C.A."/>
        </authorList>
    </citation>
    <scope>NUCLEOTIDE SEQUENCE [LARGE SCALE GENOMIC DNA]</scope>
    <source>
        <strain evidence="8 9">Sanger_109</strain>
    </source>
</reference>
<feature type="transmembrane region" description="Helical" evidence="6">
    <location>
        <begin position="170"/>
        <end position="192"/>
    </location>
</feature>
<dbReference type="Proteomes" id="UP001652442">
    <property type="component" value="Unassembled WGS sequence"/>
</dbReference>
<evidence type="ECO:0000256" key="4">
    <source>
        <dbReference type="ARBA" id="ARBA00022989"/>
    </source>
</evidence>
<evidence type="ECO:0000256" key="6">
    <source>
        <dbReference type="SAM" id="Phobius"/>
    </source>
</evidence>
<dbReference type="Gene3D" id="1.20.1250.20">
    <property type="entry name" value="MFS general substrate transporter like domains"/>
    <property type="match status" value="1"/>
</dbReference>
<feature type="transmembrane region" description="Helical" evidence="6">
    <location>
        <begin position="14"/>
        <end position="33"/>
    </location>
</feature>
<keyword evidence="4 6" id="KW-1133">Transmembrane helix</keyword>
<protein>
    <submittedName>
        <fullName evidence="8">MFS transporter</fullName>
    </submittedName>
</protein>
<evidence type="ECO:0000313" key="9">
    <source>
        <dbReference type="Proteomes" id="UP001652442"/>
    </source>
</evidence>
<feature type="transmembrane region" description="Helical" evidence="6">
    <location>
        <begin position="106"/>
        <end position="135"/>
    </location>
</feature>
<feature type="transmembrane region" description="Helical" evidence="6">
    <location>
        <begin position="359"/>
        <end position="381"/>
    </location>
</feature>
<dbReference type="SUPFAM" id="SSF103473">
    <property type="entry name" value="MFS general substrate transporter"/>
    <property type="match status" value="1"/>
</dbReference>
<feature type="transmembrane region" description="Helical" evidence="6">
    <location>
        <begin position="237"/>
        <end position="255"/>
    </location>
</feature>
<dbReference type="PANTHER" id="PTHR43385">
    <property type="entry name" value="RIBOFLAVIN TRANSPORTER RIBJ"/>
    <property type="match status" value="1"/>
</dbReference>
<accession>A0ABT2TMF4</accession>
<sequence>MNQNKVSYNFGKKGWGIIGYEVILLFFMTGMTVDGLNIIVPNMAAFKGWDADLLLSISTPAQIIALFLVVFWGGLIKKFGLKRVTVITMFLAAASTILYGNSMSVAMYAVMLVLMVVFINAFALNCGFAICANWFPTQKGIVMGFVTIGMNLASAIINLILNALTQRLNISWAISIMGIVIAIVAVFIILFVKATPEEAGCLPDNDPEVAALIHKEEAELKNVETLSYKDALKNPKVWVLGIGYGCFGLATLGIMSQLVDYFQTARGFGVNTAMYTVTIAAIIGMVGSWLWGVVDQKIGTKLTSVIFGFWYFVGIVFLILPSSFCMYIGIFMLGFAIGGNGNFPPSMASYVFGRRDFTVSYSCMNMVVGVVRSLSFVLLAVFRGRFEGYTIPYLLFASISIVGAILIAFVKVKGAVGSSLEQQSET</sequence>
<evidence type="ECO:0000256" key="2">
    <source>
        <dbReference type="ARBA" id="ARBA00022448"/>
    </source>
</evidence>
<evidence type="ECO:0000256" key="5">
    <source>
        <dbReference type="ARBA" id="ARBA00023136"/>
    </source>
</evidence>
<dbReference type="Pfam" id="PF07690">
    <property type="entry name" value="MFS_1"/>
    <property type="match status" value="1"/>
</dbReference>